<dbReference type="PATRIC" id="fig|28087.4.peg.2590"/>
<reference evidence="2 3" key="1">
    <citation type="submission" date="2015-11" db="EMBL/GenBank/DDBJ databases">
        <title>Genomic analysis of 38 Legionella species identifies large and diverse effector repertoires.</title>
        <authorList>
            <person name="Burstein D."/>
            <person name="Amaro F."/>
            <person name="Zusman T."/>
            <person name="Lifshitz Z."/>
            <person name="Cohen O."/>
            <person name="Gilbert J.A."/>
            <person name="Pupko T."/>
            <person name="Shuman H.A."/>
            <person name="Segal G."/>
        </authorList>
    </citation>
    <scope>NUCLEOTIDE SEQUENCE [LARGE SCALE GENOMIC DNA]</scope>
    <source>
        <strain evidence="2 3">Mt.St.Helens-4</strain>
    </source>
</reference>
<dbReference type="OrthoDB" id="42441at2"/>
<proteinExistence type="predicted"/>
<dbReference type="AlphaFoldDB" id="A0A0W0YD26"/>
<dbReference type="STRING" id="28087.Lsai_2405"/>
<evidence type="ECO:0000313" key="2">
    <source>
        <dbReference type="EMBL" id="KTD54813.1"/>
    </source>
</evidence>
<evidence type="ECO:0000313" key="3">
    <source>
        <dbReference type="Proteomes" id="UP000054621"/>
    </source>
</evidence>
<protein>
    <recommendedName>
        <fullName evidence="1">AbiEi antitoxin C-terminal domain-containing protein</fullName>
    </recommendedName>
</protein>
<dbReference type="RefSeq" id="WP_011214355.1">
    <property type="nucleotide sequence ID" value="NZ_CAAAJE010000008.1"/>
</dbReference>
<organism evidence="2 3">
    <name type="scientific">Legionella sainthelensi</name>
    <dbReference type="NCBI Taxonomy" id="28087"/>
    <lineage>
        <taxon>Bacteria</taxon>
        <taxon>Pseudomonadati</taxon>
        <taxon>Pseudomonadota</taxon>
        <taxon>Gammaproteobacteria</taxon>
        <taxon>Legionellales</taxon>
        <taxon>Legionellaceae</taxon>
        <taxon>Legionella</taxon>
    </lineage>
</organism>
<dbReference type="InterPro" id="IPR018547">
    <property type="entry name" value="AbiEi_C"/>
</dbReference>
<evidence type="ECO:0000259" key="1">
    <source>
        <dbReference type="Pfam" id="PF09407"/>
    </source>
</evidence>
<accession>A0A0W0YD26</accession>
<gene>
    <name evidence="2" type="ORF">Lsai_2405</name>
</gene>
<dbReference type="eggNOG" id="COG5340">
    <property type="taxonomic scope" value="Bacteria"/>
</dbReference>
<feature type="domain" description="AbiEi antitoxin C-terminal" evidence="1">
    <location>
        <begin position="67"/>
        <end position="209"/>
    </location>
</feature>
<comment type="caution">
    <text evidence="2">The sequence shown here is derived from an EMBL/GenBank/DDBJ whole genome shotgun (WGS) entry which is preliminary data.</text>
</comment>
<dbReference type="Pfam" id="PF09407">
    <property type="entry name" value="AbiEi_1"/>
    <property type="match status" value="1"/>
</dbReference>
<dbReference type="Proteomes" id="UP000054621">
    <property type="component" value="Unassembled WGS sequence"/>
</dbReference>
<sequence>MKATDYINKLRSQGRFSFTIEEVQKVLGLEKIPCLNALHRLREHKLIASPARGFYLIVPPEYQVYGCLPAEMFVPDLMKYWCLPYYTSFLSAAQYYGAAHQKPQRFQVMTLKNRSSIQCGRVLVEFIANKCMTHFPVNKFNTVAGTVNVASPEVLAADLVTSPQHAAGLNNVATILLDLAEALDGKKLVELTQINNQLVWVQRLGWLLDFLGFEELSTPLWGTLENKKTHWTRLLSKGPYNPIERNKKWRIIINTTVEPDE</sequence>
<dbReference type="EMBL" id="LNYV01000036">
    <property type="protein sequence ID" value="KTD54813.1"/>
    <property type="molecule type" value="Genomic_DNA"/>
</dbReference>
<name>A0A0W0YD26_9GAMM</name>